<dbReference type="EMBL" id="CAKOGP040000502">
    <property type="protein sequence ID" value="CAJ1935715.1"/>
    <property type="molecule type" value="Genomic_DNA"/>
</dbReference>
<comment type="caution">
    <text evidence="8">The sequence shown here is derived from an EMBL/GenBank/DDBJ whole genome shotgun (WGS) entry which is preliminary data.</text>
</comment>
<keyword evidence="1" id="KW-0808">Transferase</keyword>
<evidence type="ECO:0000256" key="5">
    <source>
        <dbReference type="PIRSR" id="PIRSR000615-1"/>
    </source>
</evidence>
<evidence type="ECO:0000256" key="6">
    <source>
        <dbReference type="PIRSR" id="PIRSR000615-3"/>
    </source>
</evidence>
<dbReference type="Gene3D" id="1.10.510.10">
    <property type="entry name" value="Transferase(Phosphotransferase) domain 1"/>
    <property type="match status" value="1"/>
</dbReference>
<evidence type="ECO:0000256" key="2">
    <source>
        <dbReference type="ARBA" id="ARBA00022741"/>
    </source>
</evidence>
<dbReference type="AlphaFoldDB" id="A0AAD2FJM4"/>
<keyword evidence="4" id="KW-0067">ATP-binding</keyword>
<reference evidence="8" key="1">
    <citation type="submission" date="2023-08" db="EMBL/GenBank/DDBJ databases">
        <authorList>
            <person name="Audoor S."/>
            <person name="Bilcke G."/>
        </authorList>
    </citation>
    <scope>NUCLEOTIDE SEQUENCE</scope>
</reference>
<feature type="domain" description="Protein kinase" evidence="7">
    <location>
        <begin position="61"/>
        <end position="430"/>
    </location>
</feature>
<dbReference type="InterPro" id="IPR000719">
    <property type="entry name" value="Prot_kinase_dom"/>
</dbReference>
<dbReference type="PANTHER" id="PTHR44329:SF288">
    <property type="entry name" value="MITOGEN-ACTIVATED PROTEIN KINASE KINASE KINASE 20"/>
    <property type="match status" value="1"/>
</dbReference>
<keyword evidence="2" id="KW-0547">Nucleotide-binding</keyword>
<sequence>MVGRSLFKHYEKGPRNRRSRVDGVEVMQERIVKYLDEVDANSVYFQENVPHPVAQFMASEMLLENIIGMGEFGTVVEVTGIRLDSSTSDDGDTSSPPLVNIQQNVDGLSDSIRCKVQSCFELSSLDNFEVPPLEEESDSGYDKENIRQRDELRSQIVDTVSTEATTTPIHYNYAVKQIRRDLYPDKREEAAKSLAKEQKFLQTIQHPNIVRLRGIVDNPGGTNHMLVLDKLSHSLLQQIVDWKEELPSNSFAFPWKSPKVQETEARVLSERLFALYDIAQAISFLHSKSIVFRDLKVENAAKRPGNGALQLFDFGLARELKAVDQVNQGEYHLTGLTGTFRIMSPEVIQCTPYGLSTDIFSFGIFAWEVFSGNLNKLTAQEVCRGQRPECRGVDFPASFESSLLNRCWNESPNKRATIDQVCKIIASELLSGRKDDGKSEIINRVKLLRQTSTS</sequence>
<keyword evidence="9" id="KW-1185">Reference proteome</keyword>
<protein>
    <recommendedName>
        <fullName evidence="7">Protein kinase domain-containing protein</fullName>
    </recommendedName>
</protein>
<dbReference type="SMART" id="SM00220">
    <property type="entry name" value="S_TKc"/>
    <property type="match status" value="1"/>
</dbReference>
<dbReference type="Gene3D" id="3.30.200.20">
    <property type="entry name" value="Phosphorylase Kinase, domain 1"/>
    <property type="match status" value="1"/>
</dbReference>
<keyword evidence="6" id="KW-0460">Magnesium</keyword>
<dbReference type="PROSITE" id="PS50011">
    <property type="entry name" value="PROTEIN_KINASE_DOM"/>
    <property type="match status" value="1"/>
</dbReference>
<evidence type="ECO:0000256" key="4">
    <source>
        <dbReference type="ARBA" id="ARBA00022840"/>
    </source>
</evidence>
<evidence type="ECO:0000256" key="3">
    <source>
        <dbReference type="ARBA" id="ARBA00022777"/>
    </source>
</evidence>
<name>A0AAD2FJM4_9STRA</name>
<evidence type="ECO:0000313" key="9">
    <source>
        <dbReference type="Proteomes" id="UP001295423"/>
    </source>
</evidence>
<dbReference type="GO" id="GO:0046872">
    <property type="term" value="F:metal ion binding"/>
    <property type="evidence" value="ECO:0007669"/>
    <property type="project" value="UniProtKB-KW"/>
</dbReference>
<dbReference type="Proteomes" id="UP001295423">
    <property type="component" value="Unassembled WGS sequence"/>
</dbReference>
<evidence type="ECO:0000259" key="7">
    <source>
        <dbReference type="PROSITE" id="PS50011"/>
    </source>
</evidence>
<organism evidence="8 9">
    <name type="scientific">Cylindrotheca closterium</name>
    <dbReference type="NCBI Taxonomy" id="2856"/>
    <lineage>
        <taxon>Eukaryota</taxon>
        <taxon>Sar</taxon>
        <taxon>Stramenopiles</taxon>
        <taxon>Ochrophyta</taxon>
        <taxon>Bacillariophyta</taxon>
        <taxon>Bacillariophyceae</taxon>
        <taxon>Bacillariophycidae</taxon>
        <taxon>Bacillariales</taxon>
        <taxon>Bacillariaceae</taxon>
        <taxon>Cylindrotheca</taxon>
    </lineage>
</organism>
<gene>
    <name evidence="8" type="ORF">CYCCA115_LOCUS4874</name>
</gene>
<feature type="active site" description="Proton acceptor" evidence="5">
    <location>
        <position position="294"/>
    </location>
</feature>
<evidence type="ECO:0000256" key="1">
    <source>
        <dbReference type="ARBA" id="ARBA00022679"/>
    </source>
</evidence>
<dbReference type="InterPro" id="IPR051681">
    <property type="entry name" value="Ser/Thr_Kinases-Pseudokinases"/>
</dbReference>
<evidence type="ECO:0000313" key="8">
    <source>
        <dbReference type="EMBL" id="CAJ1935715.1"/>
    </source>
</evidence>
<accession>A0AAD2FJM4</accession>
<keyword evidence="3" id="KW-0418">Kinase</keyword>
<dbReference type="GO" id="GO:0004674">
    <property type="term" value="F:protein serine/threonine kinase activity"/>
    <property type="evidence" value="ECO:0007669"/>
    <property type="project" value="TreeGrafter"/>
</dbReference>
<dbReference type="Pfam" id="PF00069">
    <property type="entry name" value="Pkinase"/>
    <property type="match status" value="1"/>
</dbReference>
<dbReference type="SUPFAM" id="SSF56112">
    <property type="entry name" value="Protein kinase-like (PK-like)"/>
    <property type="match status" value="1"/>
</dbReference>
<feature type="binding site" evidence="6">
    <location>
        <position position="313"/>
    </location>
    <ligand>
        <name>Mg(2+)</name>
        <dbReference type="ChEBI" id="CHEBI:18420"/>
    </ligand>
</feature>
<dbReference type="PANTHER" id="PTHR44329">
    <property type="entry name" value="SERINE/THREONINE-PROTEIN KINASE TNNI3K-RELATED"/>
    <property type="match status" value="1"/>
</dbReference>
<dbReference type="GO" id="GO:0005524">
    <property type="term" value="F:ATP binding"/>
    <property type="evidence" value="ECO:0007669"/>
    <property type="project" value="UniProtKB-KW"/>
</dbReference>
<feature type="binding site" evidence="6">
    <location>
        <position position="299"/>
    </location>
    <ligand>
        <name>Mg(2+)</name>
        <dbReference type="ChEBI" id="CHEBI:18420"/>
    </ligand>
</feature>
<keyword evidence="6" id="KW-0479">Metal-binding</keyword>
<proteinExistence type="predicted"/>
<dbReference type="InterPro" id="IPR011009">
    <property type="entry name" value="Kinase-like_dom_sf"/>
</dbReference>